<dbReference type="SUPFAM" id="SSF47203">
    <property type="entry name" value="Acyl-CoA dehydrogenase C-terminal domain-like"/>
    <property type="match status" value="1"/>
</dbReference>
<dbReference type="Pfam" id="PF12806">
    <property type="entry name" value="Acyl-CoA_dh_C"/>
    <property type="match status" value="1"/>
</dbReference>
<dbReference type="InterPro" id="IPR046373">
    <property type="entry name" value="Acyl-CoA_Oxase/DH_mid-dom_sf"/>
</dbReference>
<dbReference type="InterPro" id="IPR009100">
    <property type="entry name" value="AcylCoA_DH/oxidase_NM_dom_sf"/>
</dbReference>
<dbReference type="Pfam" id="PF02771">
    <property type="entry name" value="Acyl-CoA_dh_N"/>
    <property type="match status" value="1"/>
</dbReference>
<comment type="similarity">
    <text evidence="2 6">Belongs to the acyl-CoA dehydrogenase family.</text>
</comment>
<feature type="domain" description="Acyl-CoA oxidase/dehydrogenase middle" evidence="8">
    <location>
        <begin position="173"/>
        <end position="281"/>
    </location>
</feature>
<sequence>MNDIKQFLNQNSSFRLDQRDLHFQLFDVLNVEQHIINTPAFSHLNKETCIQVIDLAIKFAREYLGRSYQLADKAGCNMLSPTEVTVPEVYQYVFAKFQELGLCGISAPMEYGGCGTPYVINQAIYSVLYGADPAFCIYPGFNIGAVYLLQKFGTEQQRQLYSQALTTPTMTAAMVMTESDAGSDVGLIRTKALREPDGRYRLEGSKIFISSGMHNLTDNIVYFVLARLDDAPLGTQGLSCFVVTKYALNADGSPGEYNHVSCDGVEKKMGLKGNATVQLSFGQTGSCYGTLLGEKENMGLSQLLLLMNLARVATGTYALGLASSAYYSAADYAQQRIQGTSIRAMSSPKAERLPIIAHLDVKRMLLDMRAKVDGMRALVLKAANYSSLAITLHDAEGDAKALKKKYETLADLLTPVVKAYCSDQAWTVCETAIQVHGGYGYISDFPVEQQCRDVKIMSIWEGTNYMQAADLVRSKLSLGKSSRAFGYFKEEVINFCEQKQQFPQLADQFEQLETATTALSTALATFGDWLSGGEMEQIYLMSTRFMNAFGDLTVGWLLLENAVAAQKAIADNQRAYDLSFYQGKIYAVKYFYRNTLAHLGSKLRAIADIDETFKELNADHFPQF</sequence>
<evidence type="ECO:0000256" key="2">
    <source>
        <dbReference type="ARBA" id="ARBA00009347"/>
    </source>
</evidence>
<evidence type="ECO:0000313" key="11">
    <source>
        <dbReference type="EMBL" id="MBZ9613145.1"/>
    </source>
</evidence>
<gene>
    <name evidence="11" type="ORF">I4W93_016265</name>
</gene>
<evidence type="ECO:0000256" key="5">
    <source>
        <dbReference type="ARBA" id="ARBA00023002"/>
    </source>
</evidence>
<protein>
    <submittedName>
        <fullName evidence="11">Acyl-CoA dehydrogenase</fullName>
    </submittedName>
</protein>
<dbReference type="Proteomes" id="UP000663814">
    <property type="component" value="Unassembled WGS sequence"/>
</dbReference>
<accession>A0ABS7XD97</accession>
<name>A0ABS7XD97_9GAMM</name>
<dbReference type="InterPro" id="IPR025878">
    <property type="entry name" value="Acyl-CoA_dh-like_C_dom"/>
</dbReference>
<evidence type="ECO:0000256" key="3">
    <source>
        <dbReference type="ARBA" id="ARBA00022630"/>
    </source>
</evidence>
<feature type="domain" description="Acetyl-CoA dehydrogenase-like C-terminal" evidence="10">
    <location>
        <begin position="490"/>
        <end position="614"/>
    </location>
</feature>
<comment type="cofactor">
    <cofactor evidence="1 6">
        <name>FAD</name>
        <dbReference type="ChEBI" id="CHEBI:57692"/>
    </cofactor>
</comment>
<comment type="caution">
    <text evidence="11">The sequence shown here is derived from an EMBL/GenBank/DDBJ whole genome shotgun (WGS) entry which is preliminary data.</text>
</comment>
<dbReference type="RefSeq" id="WP_205311848.1">
    <property type="nucleotide sequence ID" value="NZ_JAERPS020000006.1"/>
</dbReference>
<dbReference type="Pfam" id="PF00441">
    <property type="entry name" value="Acyl-CoA_dh_1"/>
    <property type="match status" value="1"/>
</dbReference>
<dbReference type="SUPFAM" id="SSF56645">
    <property type="entry name" value="Acyl-CoA dehydrogenase NM domain-like"/>
    <property type="match status" value="1"/>
</dbReference>
<keyword evidence="4 6" id="KW-0274">FAD</keyword>
<evidence type="ECO:0000256" key="6">
    <source>
        <dbReference type="RuleBase" id="RU362125"/>
    </source>
</evidence>
<keyword evidence="3 6" id="KW-0285">Flavoprotein</keyword>
<evidence type="ECO:0000313" key="12">
    <source>
        <dbReference type="Proteomes" id="UP000663814"/>
    </source>
</evidence>
<dbReference type="InterPro" id="IPR013786">
    <property type="entry name" value="AcylCoA_DH/ox_N"/>
</dbReference>
<evidence type="ECO:0000259" key="9">
    <source>
        <dbReference type="Pfam" id="PF02771"/>
    </source>
</evidence>
<dbReference type="PANTHER" id="PTHR42803">
    <property type="entry name" value="ACYL-COA DEHYDROGENASE"/>
    <property type="match status" value="1"/>
</dbReference>
<evidence type="ECO:0000256" key="1">
    <source>
        <dbReference type="ARBA" id="ARBA00001974"/>
    </source>
</evidence>
<dbReference type="Gene3D" id="2.40.110.10">
    <property type="entry name" value="Butyryl-CoA Dehydrogenase, subunit A, domain 2"/>
    <property type="match status" value="1"/>
</dbReference>
<dbReference type="Gene3D" id="1.10.540.10">
    <property type="entry name" value="Acyl-CoA dehydrogenase/oxidase, N-terminal domain"/>
    <property type="match status" value="1"/>
</dbReference>
<dbReference type="Gene3D" id="1.20.140.10">
    <property type="entry name" value="Butyryl-CoA Dehydrogenase, subunit A, domain 3"/>
    <property type="match status" value="1"/>
</dbReference>
<dbReference type="EMBL" id="JAERPS020000006">
    <property type="protein sequence ID" value="MBZ9613145.1"/>
    <property type="molecule type" value="Genomic_DNA"/>
</dbReference>
<proteinExistence type="inferred from homology"/>
<feature type="domain" description="Acyl-CoA dehydrogenase/oxidase N-terminal" evidence="9">
    <location>
        <begin position="91"/>
        <end position="165"/>
    </location>
</feature>
<dbReference type="InterPro" id="IPR036250">
    <property type="entry name" value="AcylCo_DH-like_C"/>
</dbReference>
<evidence type="ECO:0000256" key="4">
    <source>
        <dbReference type="ARBA" id="ARBA00022827"/>
    </source>
</evidence>
<dbReference type="Pfam" id="PF02770">
    <property type="entry name" value="Acyl-CoA_dh_M"/>
    <property type="match status" value="1"/>
</dbReference>
<keyword evidence="5 6" id="KW-0560">Oxidoreductase</keyword>
<evidence type="ECO:0000259" key="10">
    <source>
        <dbReference type="Pfam" id="PF12806"/>
    </source>
</evidence>
<feature type="domain" description="Acyl-CoA dehydrogenase/oxidase C-terminal" evidence="7">
    <location>
        <begin position="297"/>
        <end position="474"/>
    </location>
</feature>
<evidence type="ECO:0000259" key="8">
    <source>
        <dbReference type="Pfam" id="PF02770"/>
    </source>
</evidence>
<dbReference type="PANTHER" id="PTHR42803:SF1">
    <property type="entry name" value="BROAD-SPECIFICITY LINEAR ACYL-COA DEHYDROGENASE FADE5"/>
    <property type="match status" value="1"/>
</dbReference>
<reference evidence="11 12" key="1">
    <citation type="submission" date="2021-08" db="EMBL/GenBank/DDBJ databases">
        <title>Rheinheimera aquimaris sp. nov., isolated from seawater of the East Sea in Korea.</title>
        <authorList>
            <person name="Kim K.H."/>
            <person name="Wenting R."/>
            <person name="Kim K.R."/>
            <person name="Jeon C.O."/>
        </authorList>
    </citation>
    <scope>NUCLEOTIDE SEQUENCE [LARGE SCALE GENOMIC DNA]</scope>
    <source>
        <strain evidence="11 12">MA-13</strain>
    </source>
</reference>
<dbReference type="InterPro" id="IPR037069">
    <property type="entry name" value="AcylCoA_DH/ox_N_sf"/>
</dbReference>
<dbReference type="InterPro" id="IPR009075">
    <property type="entry name" value="AcylCo_DH/oxidase_C"/>
</dbReference>
<dbReference type="InterPro" id="IPR006091">
    <property type="entry name" value="Acyl-CoA_Oxase/DH_mid-dom"/>
</dbReference>
<keyword evidence="12" id="KW-1185">Reference proteome</keyword>
<evidence type="ECO:0000259" key="7">
    <source>
        <dbReference type="Pfam" id="PF00441"/>
    </source>
</evidence>
<dbReference type="InterPro" id="IPR052166">
    <property type="entry name" value="Diverse_Acyl-CoA_DH"/>
</dbReference>
<organism evidence="11 12">
    <name type="scientific">Rheinheimera maricola</name>
    <dbReference type="NCBI Taxonomy" id="2793282"/>
    <lineage>
        <taxon>Bacteria</taxon>
        <taxon>Pseudomonadati</taxon>
        <taxon>Pseudomonadota</taxon>
        <taxon>Gammaproteobacteria</taxon>
        <taxon>Chromatiales</taxon>
        <taxon>Chromatiaceae</taxon>
        <taxon>Rheinheimera</taxon>
    </lineage>
</organism>